<protein>
    <submittedName>
        <fullName evidence="1">Uncharacterized protein</fullName>
    </submittedName>
</protein>
<accession>A0ABD5YPH8</accession>
<proteinExistence type="predicted"/>
<dbReference type="AlphaFoldDB" id="A0ABD5YPH8"/>
<evidence type="ECO:0000313" key="1">
    <source>
        <dbReference type="EMBL" id="MFC7191098.1"/>
    </source>
</evidence>
<organism evidence="1 2">
    <name type="scientific">Halocatena marina</name>
    <dbReference type="NCBI Taxonomy" id="2934937"/>
    <lineage>
        <taxon>Archaea</taxon>
        <taxon>Methanobacteriati</taxon>
        <taxon>Methanobacteriota</taxon>
        <taxon>Stenosarchaea group</taxon>
        <taxon>Halobacteria</taxon>
        <taxon>Halobacteriales</taxon>
        <taxon>Natronomonadaceae</taxon>
        <taxon>Halocatena</taxon>
    </lineage>
</organism>
<dbReference type="RefSeq" id="WP_390205998.1">
    <property type="nucleotide sequence ID" value="NZ_JBHSZC010000001.1"/>
</dbReference>
<gene>
    <name evidence="1" type="ORF">ACFQL7_15590</name>
</gene>
<dbReference type="EMBL" id="JBHTAX010000001">
    <property type="protein sequence ID" value="MFC7191098.1"/>
    <property type="molecule type" value="Genomic_DNA"/>
</dbReference>
<name>A0ABD5YPH8_9EURY</name>
<keyword evidence="2" id="KW-1185">Reference proteome</keyword>
<dbReference type="Proteomes" id="UP001596417">
    <property type="component" value="Unassembled WGS sequence"/>
</dbReference>
<comment type="caution">
    <text evidence="1">The sequence shown here is derived from an EMBL/GenBank/DDBJ whole genome shotgun (WGS) entry which is preliminary data.</text>
</comment>
<reference evidence="1 2" key="1">
    <citation type="journal article" date="2019" name="Int. J. Syst. Evol. Microbiol.">
        <title>The Global Catalogue of Microorganisms (GCM) 10K type strain sequencing project: providing services to taxonomists for standard genome sequencing and annotation.</title>
        <authorList>
            <consortium name="The Broad Institute Genomics Platform"/>
            <consortium name="The Broad Institute Genome Sequencing Center for Infectious Disease"/>
            <person name="Wu L."/>
            <person name="Ma J."/>
        </authorList>
    </citation>
    <scope>NUCLEOTIDE SEQUENCE [LARGE SCALE GENOMIC DNA]</scope>
    <source>
        <strain evidence="1 2">RDMS1</strain>
    </source>
</reference>
<evidence type="ECO:0000313" key="2">
    <source>
        <dbReference type="Proteomes" id="UP001596417"/>
    </source>
</evidence>
<sequence>MSTTNTRRAILFSQYDWLTGVDIARTSSTSKNATHDCFGAVSRRTGTSVATDRRVRTETPIAEYAAHPTQRLETTTDSVYSVERTQTRTQSAIRLPIAVRSSINSALCLDHKQREEIH</sequence>